<dbReference type="Proteomes" id="UP000711995">
    <property type="component" value="Unassembled WGS sequence"/>
</dbReference>
<dbReference type="RefSeq" id="WP_167699997.1">
    <property type="nucleotide sequence ID" value="NZ_CP118174.1"/>
</dbReference>
<protein>
    <submittedName>
        <fullName evidence="1">Uncharacterized protein</fullName>
    </submittedName>
</protein>
<sequence>MAINKSWITSSILLVSVLSLFNCKPNHSVNEERISQTNNSVTINAGPRGYEQGRVFFKLVSFKDLAINPIMQDSLISPSTRTVTIAPTDNINSVMAAELIFPVRNNNTQLFSNFTARDLPMKLSFNTQGDVSLGARTLSTNQDFGGRYLRFGDVWSVATTNFFNGNANWPIGDEFYVVFYLVSTKTYFNTDIDPTIPAANKQKIIELQINVLNTQNDNLLALNKHTIRF</sequence>
<name>A0A968KSJ0_9SPIO</name>
<keyword evidence="2" id="KW-1185">Reference proteome</keyword>
<organism evidence="1 2">
    <name type="scientific">Entomospira entomophila</name>
    <dbReference type="NCBI Taxonomy" id="2719988"/>
    <lineage>
        <taxon>Bacteria</taxon>
        <taxon>Pseudomonadati</taxon>
        <taxon>Spirochaetota</taxon>
        <taxon>Spirochaetia</taxon>
        <taxon>Spirochaetales</taxon>
        <taxon>Spirochaetaceae</taxon>
        <taxon>Entomospira</taxon>
    </lineage>
</organism>
<evidence type="ECO:0000313" key="2">
    <source>
        <dbReference type="Proteomes" id="UP000711995"/>
    </source>
</evidence>
<comment type="caution">
    <text evidence="1">The sequence shown here is derived from an EMBL/GenBank/DDBJ whole genome shotgun (WGS) entry which is preliminary data.</text>
</comment>
<reference evidence="1 2" key="1">
    <citation type="submission" date="2020-03" db="EMBL/GenBank/DDBJ databases">
        <title>Spirochaetal bacteria isolated from arthropods constitute a novel genus Entomospira genus novum within the order Spirochaetales.</title>
        <authorList>
            <person name="Grana-Miraglia L."/>
            <person name="Sikutova S."/>
            <person name="Fingerle V."/>
            <person name="Sing A."/>
            <person name="Castillo-Ramirez S."/>
            <person name="Margos G."/>
            <person name="Rudolf I."/>
        </authorList>
    </citation>
    <scope>NUCLEOTIDE SEQUENCE [LARGE SCALE GENOMIC DNA]</scope>
    <source>
        <strain evidence="1 2">BR193</strain>
    </source>
</reference>
<proteinExistence type="predicted"/>
<dbReference type="AlphaFoldDB" id="A0A968KSJ0"/>
<dbReference type="EMBL" id="JAATLJ010000001">
    <property type="protein sequence ID" value="NIZ40397.1"/>
    <property type="molecule type" value="Genomic_DNA"/>
</dbReference>
<gene>
    <name evidence="1" type="ORF">HCT14_02565</name>
</gene>
<accession>A0A968KSJ0</accession>
<evidence type="ECO:0000313" key="1">
    <source>
        <dbReference type="EMBL" id="NIZ40397.1"/>
    </source>
</evidence>